<evidence type="ECO:0000313" key="2">
    <source>
        <dbReference type="Proteomes" id="UP001523369"/>
    </source>
</evidence>
<comment type="caution">
    <text evidence="1">The sequence shown here is derived from an EMBL/GenBank/DDBJ whole genome shotgun (WGS) entry which is preliminary data.</text>
</comment>
<accession>A0ABT1E2D5</accession>
<sequence>MSDPQFVSMYSVPGQAWHYEGPGLTVIIPDATPGDGPFTPVDASRARVAVADGSSLSWPELTRFIELVEETGDIRSNAETPAVTGDLALTLDTWSFEDRTFEVHSFHLGDHDCWCYELYQTSPPEDGHDYLEVHVPDAQPDGGPCDQAWSLRGSSPAPEPRPGCATVGVGSVRVGLGGAVAVGR</sequence>
<gene>
    <name evidence="1" type="ORF">M1L60_42620</name>
</gene>
<name>A0ABT1E2D5_9ACTN</name>
<evidence type="ECO:0000313" key="1">
    <source>
        <dbReference type="EMBL" id="MCO8277292.1"/>
    </source>
</evidence>
<dbReference type="Proteomes" id="UP001523369">
    <property type="component" value="Unassembled WGS sequence"/>
</dbReference>
<organism evidence="1 2">
    <name type="scientific">Paractinoplanes aksuensis</name>
    <dbReference type="NCBI Taxonomy" id="2939490"/>
    <lineage>
        <taxon>Bacteria</taxon>
        <taxon>Bacillati</taxon>
        <taxon>Actinomycetota</taxon>
        <taxon>Actinomycetes</taxon>
        <taxon>Micromonosporales</taxon>
        <taxon>Micromonosporaceae</taxon>
        <taxon>Paractinoplanes</taxon>
    </lineage>
</organism>
<reference evidence="1 2" key="1">
    <citation type="submission" date="2022-06" db="EMBL/GenBank/DDBJ databases">
        <title>New Species of the Genus Actinoplanes, ActinopZanes ferrugineus.</title>
        <authorList>
            <person name="Ding P."/>
        </authorList>
    </citation>
    <scope>NUCLEOTIDE SEQUENCE [LARGE SCALE GENOMIC DNA]</scope>
    <source>
        <strain evidence="1 2">TRM88003</strain>
    </source>
</reference>
<proteinExistence type="predicted"/>
<keyword evidence="2" id="KW-1185">Reference proteome</keyword>
<protein>
    <submittedName>
        <fullName evidence="1">Uncharacterized protein</fullName>
    </submittedName>
</protein>
<dbReference type="RefSeq" id="WP_253243311.1">
    <property type="nucleotide sequence ID" value="NZ_JAMYJR010000056.1"/>
</dbReference>
<dbReference type="EMBL" id="JAMYJR010000056">
    <property type="protein sequence ID" value="MCO8277292.1"/>
    <property type="molecule type" value="Genomic_DNA"/>
</dbReference>